<organism evidence="1 2">
    <name type="scientific">Streptomonospora wellingtoniae</name>
    <dbReference type="NCBI Taxonomy" id="3075544"/>
    <lineage>
        <taxon>Bacteria</taxon>
        <taxon>Bacillati</taxon>
        <taxon>Actinomycetota</taxon>
        <taxon>Actinomycetes</taxon>
        <taxon>Streptosporangiales</taxon>
        <taxon>Nocardiopsidaceae</taxon>
        <taxon>Streptomonospora</taxon>
    </lineage>
</organism>
<gene>
    <name evidence="1" type="ORF">RM446_21520</name>
</gene>
<reference evidence="2" key="1">
    <citation type="submission" date="2023-07" db="EMBL/GenBank/DDBJ databases">
        <title>30 novel species of actinomycetes from the DSMZ collection.</title>
        <authorList>
            <person name="Nouioui I."/>
        </authorList>
    </citation>
    <scope>NUCLEOTIDE SEQUENCE [LARGE SCALE GENOMIC DNA]</scope>
    <source>
        <strain evidence="2">DSM 45055</strain>
    </source>
</reference>
<evidence type="ECO:0000313" key="1">
    <source>
        <dbReference type="EMBL" id="MDT0304708.1"/>
    </source>
</evidence>
<name>A0ABU2L042_9ACTN</name>
<dbReference type="SUPFAM" id="SSF82607">
    <property type="entry name" value="YbaB-like"/>
    <property type="match status" value="1"/>
</dbReference>
<comment type="caution">
    <text evidence="1">The sequence shown here is derived from an EMBL/GenBank/DDBJ whole genome shotgun (WGS) entry which is preliminary data.</text>
</comment>
<accession>A0ABU2L042</accession>
<dbReference type="EMBL" id="JAVREK010000028">
    <property type="protein sequence ID" value="MDT0304708.1"/>
    <property type="molecule type" value="Genomic_DNA"/>
</dbReference>
<dbReference type="InterPro" id="IPR036894">
    <property type="entry name" value="YbaB-like_sf"/>
</dbReference>
<protein>
    <submittedName>
        <fullName evidence="1">YbaB/EbfC family nucleoid-associated protein</fullName>
    </submittedName>
</protein>
<dbReference type="RefSeq" id="WP_311547212.1">
    <property type="nucleotide sequence ID" value="NZ_JAVREK010000028.1"/>
</dbReference>
<proteinExistence type="predicted"/>
<sequence>MEDANESLGSATEEAVAKNRLVAATVNGMGELIDLKFHTQAYRDMAPAELSEVILDTVKRARARMGERVSEIYKPLAPDGVDMQAVMEGRFDPAEMFRRLGSDLHHPPFS</sequence>
<evidence type="ECO:0000313" key="2">
    <source>
        <dbReference type="Proteomes" id="UP001183226"/>
    </source>
</evidence>
<dbReference type="Pfam" id="PF02575">
    <property type="entry name" value="YbaB_DNA_bd"/>
    <property type="match status" value="1"/>
</dbReference>
<keyword evidence="2" id="KW-1185">Reference proteome</keyword>
<dbReference type="Gene3D" id="3.30.1310.10">
    <property type="entry name" value="Nucleoid-associated protein YbaB-like domain"/>
    <property type="match status" value="1"/>
</dbReference>
<dbReference type="InterPro" id="IPR004401">
    <property type="entry name" value="YbaB/EbfC"/>
</dbReference>
<dbReference type="Proteomes" id="UP001183226">
    <property type="component" value="Unassembled WGS sequence"/>
</dbReference>